<feature type="domain" description="DesK/YvfT N-terminal" evidence="10">
    <location>
        <begin position="6"/>
        <end position="147"/>
    </location>
</feature>
<dbReference type="PANTHER" id="PTHR24421:SF63">
    <property type="entry name" value="SENSOR HISTIDINE KINASE DESK"/>
    <property type="match status" value="1"/>
</dbReference>
<evidence type="ECO:0000256" key="6">
    <source>
        <dbReference type="SAM" id="Coils"/>
    </source>
</evidence>
<dbReference type="InterPro" id="IPR036890">
    <property type="entry name" value="HATPase_C_sf"/>
</dbReference>
<feature type="transmembrane region" description="Helical" evidence="7">
    <location>
        <begin position="36"/>
        <end position="53"/>
    </location>
</feature>
<feature type="transmembrane region" description="Helical" evidence="7">
    <location>
        <begin position="106"/>
        <end position="127"/>
    </location>
</feature>
<accession>A0ABW1ILJ4</accession>
<keyword evidence="7" id="KW-1133">Transmembrane helix</keyword>
<dbReference type="EC" id="2.7.13.3" evidence="2"/>
<evidence type="ECO:0000256" key="1">
    <source>
        <dbReference type="ARBA" id="ARBA00000085"/>
    </source>
</evidence>
<feature type="transmembrane region" description="Helical" evidence="7">
    <location>
        <begin position="65"/>
        <end position="86"/>
    </location>
</feature>
<dbReference type="EMBL" id="JBHSQV010000034">
    <property type="protein sequence ID" value="MFC5985931.1"/>
    <property type="molecule type" value="Genomic_DNA"/>
</dbReference>
<evidence type="ECO:0000256" key="3">
    <source>
        <dbReference type="ARBA" id="ARBA00022679"/>
    </source>
</evidence>
<dbReference type="PANTHER" id="PTHR24421">
    <property type="entry name" value="NITRATE/NITRITE SENSOR PROTEIN NARX-RELATED"/>
    <property type="match status" value="1"/>
</dbReference>
<feature type="transmembrane region" description="Helical" evidence="7">
    <location>
        <begin position="12"/>
        <end position="30"/>
    </location>
</feature>
<dbReference type="Proteomes" id="UP001596250">
    <property type="component" value="Unassembled WGS sequence"/>
</dbReference>
<dbReference type="Pfam" id="PF13581">
    <property type="entry name" value="HATPase_c_2"/>
    <property type="match status" value="1"/>
</dbReference>
<name>A0ABW1ILJ4_9BACL</name>
<dbReference type="RefSeq" id="WP_379893226.1">
    <property type="nucleotide sequence ID" value="NZ_CBCSCT010000019.1"/>
</dbReference>
<proteinExistence type="predicted"/>
<dbReference type="InterPro" id="IPR011712">
    <property type="entry name" value="Sig_transdc_His_kin_sub3_dim/P"/>
</dbReference>
<evidence type="ECO:0000313" key="12">
    <source>
        <dbReference type="Proteomes" id="UP001596250"/>
    </source>
</evidence>
<dbReference type="SUPFAM" id="SSF55874">
    <property type="entry name" value="ATPase domain of HSP90 chaperone/DNA topoisomerase II/histidine kinase"/>
    <property type="match status" value="1"/>
</dbReference>
<keyword evidence="5" id="KW-0902">Two-component regulatory system</keyword>
<dbReference type="Pfam" id="PF23540">
    <property type="entry name" value="DesK_N"/>
    <property type="match status" value="1"/>
</dbReference>
<comment type="caution">
    <text evidence="11">The sequence shown here is derived from an EMBL/GenBank/DDBJ whole genome shotgun (WGS) entry which is preliminary data.</text>
</comment>
<evidence type="ECO:0000313" key="11">
    <source>
        <dbReference type="EMBL" id="MFC5985931.1"/>
    </source>
</evidence>
<dbReference type="InterPro" id="IPR056374">
    <property type="entry name" value="DesK/YvfT_N"/>
</dbReference>
<reference evidence="12" key="1">
    <citation type="journal article" date="2019" name="Int. J. Syst. Evol. Microbiol.">
        <title>The Global Catalogue of Microorganisms (GCM) 10K type strain sequencing project: providing services to taxonomists for standard genome sequencing and annotation.</title>
        <authorList>
            <consortium name="The Broad Institute Genomics Platform"/>
            <consortium name="The Broad Institute Genome Sequencing Center for Infectious Disease"/>
            <person name="Wu L."/>
            <person name="Ma J."/>
        </authorList>
    </citation>
    <scope>NUCLEOTIDE SEQUENCE [LARGE SCALE GENOMIC DNA]</scope>
    <source>
        <strain evidence="12">CCM 8749</strain>
    </source>
</reference>
<keyword evidence="6" id="KW-0175">Coiled coil</keyword>
<dbReference type="Pfam" id="PF07730">
    <property type="entry name" value="HisKA_3"/>
    <property type="match status" value="1"/>
</dbReference>
<feature type="transmembrane region" description="Helical" evidence="7">
    <location>
        <begin position="134"/>
        <end position="151"/>
    </location>
</feature>
<protein>
    <recommendedName>
        <fullName evidence="2">histidine kinase</fullName>
        <ecNumber evidence="2">2.7.13.3</ecNumber>
    </recommendedName>
</protein>
<feature type="domain" description="Histidine kinase/HSP90-like ATPase" evidence="9">
    <location>
        <begin position="250"/>
        <end position="338"/>
    </location>
</feature>
<keyword evidence="12" id="KW-1185">Reference proteome</keyword>
<evidence type="ECO:0000256" key="2">
    <source>
        <dbReference type="ARBA" id="ARBA00012438"/>
    </source>
</evidence>
<evidence type="ECO:0000259" key="8">
    <source>
        <dbReference type="Pfam" id="PF07730"/>
    </source>
</evidence>
<keyword evidence="7" id="KW-0812">Transmembrane</keyword>
<evidence type="ECO:0000256" key="5">
    <source>
        <dbReference type="ARBA" id="ARBA00023012"/>
    </source>
</evidence>
<dbReference type="GO" id="GO:0016301">
    <property type="term" value="F:kinase activity"/>
    <property type="evidence" value="ECO:0007669"/>
    <property type="project" value="UniProtKB-KW"/>
</dbReference>
<dbReference type="CDD" id="cd16917">
    <property type="entry name" value="HATPase_UhpB-NarQ-NarX-like"/>
    <property type="match status" value="1"/>
</dbReference>
<keyword evidence="3" id="KW-0808">Transferase</keyword>
<dbReference type="Gene3D" id="1.20.5.1930">
    <property type="match status" value="1"/>
</dbReference>
<keyword evidence="4 11" id="KW-0418">Kinase</keyword>
<feature type="coiled-coil region" evidence="6">
    <location>
        <begin position="157"/>
        <end position="184"/>
    </location>
</feature>
<evidence type="ECO:0000259" key="9">
    <source>
        <dbReference type="Pfam" id="PF13581"/>
    </source>
</evidence>
<evidence type="ECO:0000256" key="7">
    <source>
        <dbReference type="SAM" id="Phobius"/>
    </source>
</evidence>
<dbReference type="InterPro" id="IPR050482">
    <property type="entry name" value="Sensor_HK_TwoCompSys"/>
</dbReference>
<keyword evidence="7" id="KW-0472">Membrane</keyword>
<gene>
    <name evidence="11" type="ORF">ACFPXP_05735</name>
</gene>
<organism evidence="11 12">
    <name type="scientific">Marinicrinis lubricantis</name>
    <dbReference type="NCBI Taxonomy" id="2086470"/>
    <lineage>
        <taxon>Bacteria</taxon>
        <taxon>Bacillati</taxon>
        <taxon>Bacillota</taxon>
        <taxon>Bacilli</taxon>
        <taxon>Bacillales</taxon>
        <taxon>Paenibacillaceae</taxon>
    </lineage>
</organism>
<evidence type="ECO:0000256" key="4">
    <source>
        <dbReference type="ARBA" id="ARBA00022777"/>
    </source>
</evidence>
<sequence>MRSFKFQVFPERFGFFPFIFTVYLLMPIYYVHQTSGWKMAFGYGLILLFAVTYRQLYWTMDRKSYSIWLAVQMGIIVLMSLFYGLYHVFMGFFPAHFIGWYKEKKSFYLALGAFFLVIAVPLAFSLNQIEASDLFFTFPFIVIMLMSPFGIRSMNSRMELEQKLEEANEHIKQLVKREERMRIARDLHDTLGHTLSLITLKSQLIGKLAVKDPDRAVMEAKEIENTSRAALKQVRELVSDMRALKLNDAIHEARSILEAAGIRFYFDGDTRYTNISDLNQNILSLCIKEAVTNVVKHSGASQCGIRIRCDSSELHITVHDNGRWSKNSSAQQGNGLKGISERLSLIEGFAEVTHQDGTFVRMTAPVIVRQSQEGVI</sequence>
<dbReference type="InterPro" id="IPR003594">
    <property type="entry name" value="HATPase_dom"/>
</dbReference>
<evidence type="ECO:0000259" key="10">
    <source>
        <dbReference type="Pfam" id="PF23540"/>
    </source>
</evidence>
<dbReference type="Gene3D" id="3.30.565.10">
    <property type="entry name" value="Histidine kinase-like ATPase, C-terminal domain"/>
    <property type="match status" value="1"/>
</dbReference>
<comment type="catalytic activity">
    <reaction evidence="1">
        <text>ATP + protein L-histidine = ADP + protein N-phospho-L-histidine.</text>
        <dbReference type="EC" id="2.7.13.3"/>
    </reaction>
</comment>
<feature type="domain" description="Signal transduction histidine kinase subgroup 3 dimerisation and phosphoacceptor" evidence="8">
    <location>
        <begin position="179"/>
        <end position="243"/>
    </location>
</feature>